<dbReference type="EMBL" id="DXHP01000010">
    <property type="protein sequence ID" value="HIW05781.1"/>
    <property type="molecule type" value="Genomic_DNA"/>
</dbReference>
<dbReference type="Pfam" id="PF01544">
    <property type="entry name" value="CorA"/>
    <property type="match status" value="1"/>
</dbReference>
<gene>
    <name evidence="7" type="ORF">H9889_00415</name>
</gene>
<dbReference type="InterPro" id="IPR045863">
    <property type="entry name" value="CorA_TM1_TM2"/>
</dbReference>
<sequence length="310" mass="34896">MITTNHAHVQLNTMTPTVEHMKAKTIWINLVSPPQSKISSVLSALSLPKDTLKQPRTSLLKKIGDVLLLKLEIPQRNLPNSAIPYQVMMLTILVKENKVVTISEGDCPLLMRLEHEYLVKWAEQDTTSFVYRILSITTSSFLQATKEVGETIDQIEDKLKTAFNNRSVYKLLNHNKSFLFFAKALKRNHQLLLSLEEKSLLKADNEQDLMLSDIIVETAQAENLARIYNANLRNLMDAYSALIENNLSLSVQYLTIFVTISAIPMAVASLYGMNTPLPFQDESWALTSLAGLSVLLVIVVLGIFKKKKLI</sequence>
<feature type="transmembrane region" description="Helical" evidence="6">
    <location>
        <begin position="253"/>
        <end position="272"/>
    </location>
</feature>
<dbReference type="SUPFAM" id="SSF143865">
    <property type="entry name" value="CorA soluble domain-like"/>
    <property type="match status" value="1"/>
</dbReference>
<comment type="subcellular location">
    <subcellularLocation>
        <location evidence="1">Membrane</location>
        <topology evidence="1">Multi-pass membrane protein</topology>
    </subcellularLocation>
</comment>
<reference evidence="7" key="1">
    <citation type="journal article" date="2021" name="PeerJ">
        <title>Extensive microbial diversity within the chicken gut microbiome revealed by metagenomics and culture.</title>
        <authorList>
            <person name="Gilroy R."/>
            <person name="Ravi A."/>
            <person name="Getino M."/>
            <person name="Pursley I."/>
            <person name="Horton D.L."/>
            <person name="Alikhan N.F."/>
            <person name="Baker D."/>
            <person name="Gharbi K."/>
            <person name="Hall N."/>
            <person name="Watson M."/>
            <person name="Adriaenssens E.M."/>
            <person name="Foster-Nyarko E."/>
            <person name="Jarju S."/>
            <person name="Secka A."/>
            <person name="Antonio M."/>
            <person name="Oren A."/>
            <person name="Chaudhuri R.R."/>
            <person name="La Ragione R."/>
            <person name="Hildebrand F."/>
            <person name="Pallen M.J."/>
        </authorList>
    </citation>
    <scope>NUCLEOTIDE SEQUENCE</scope>
    <source>
        <strain evidence="7">CHK160-9182</strain>
    </source>
</reference>
<dbReference type="PANTHER" id="PTHR47891">
    <property type="entry name" value="TRANSPORTER-RELATED"/>
    <property type="match status" value="1"/>
</dbReference>
<reference evidence="7" key="2">
    <citation type="submission" date="2021-04" db="EMBL/GenBank/DDBJ databases">
        <authorList>
            <person name="Gilroy R."/>
        </authorList>
    </citation>
    <scope>NUCLEOTIDE SEQUENCE</scope>
    <source>
        <strain evidence="7">CHK160-9182</strain>
    </source>
</reference>
<evidence type="ECO:0000256" key="1">
    <source>
        <dbReference type="ARBA" id="ARBA00004141"/>
    </source>
</evidence>
<evidence type="ECO:0000256" key="6">
    <source>
        <dbReference type="SAM" id="Phobius"/>
    </source>
</evidence>
<evidence type="ECO:0000256" key="3">
    <source>
        <dbReference type="ARBA" id="ARBA00022692"/>
    </source>
</evidence>
<evidence type="ECO:0000313" key="7">
    <source>
        <dbReference type="EMBL" id="HIW05781.1"/>
    </source>
</evidence>
<dbReference type="InterPro" id="IPR002523">
    <property type="entry name" value="MgTranspt_CorA/ZnTranspt_ZntB"/>
</dbReference>
<dbReference type="InterPro" id="IPR047199">
    <property type="entry name" value="CorA-like"/>
</dbReference>
<dbReference type="InterPro" id="IPR045861">
    <property type="entry name" value="CorA_cytoplasmic_dom"/>
</dbReference>
<dbReference type="Gene3D" id="1.20.58.340">
    <property type="entry name" value="Magnesium transport protein CorA, transmembrane region"/>
    <property type="match status" value="2"/>
</dbReference>
<keyword evidence="4 6" id="KW-1133">Transmembrane helix</keyword>
<name>A0A9D1Q422_9GAMM</name>
<comment type="similarity">
    <text evidence="2">Belongs to the CorA metal ion transporter (MIT) (TC 1.A.35) family.</text>
</comment>
<dbReference type="PANTHER" id="PTHR47891:SF1">
    <property type="entry name" value="CORA-MAGNESIUM AND COBALT TRANSPORTER"/>
    <property type="match status" value="1"/>
</dbReference>
<protein>
    <submittedName>
        <fullName evidence="7">Magnesium transporter CorA family protein</fullName>
    </submittedName>
</protein>
<proteinExistence type="inferred from homology"/>
<organism evidence="7 8">
    <name type="scientific">Candidatus Ignatzschineria merdigallinarum</name>
    <dbReference type="NCBI Taxonomy" id="2838621"/>
    <lineage>
        <taxon>Bacteria</taxon>
        <taxon>Pseudomonadati</taxon>
        <taxon>Pseudomonadota</taxon>
        <taxon>Gammaproteobacteria</taxon>
        <taxon>Cardiobacteriales</taxon>
        <taxon>Ignatzschineriaceae</taxon>
        <taxon>Ignatzschineria</taxon>
    </lineage>
</organism>
<evidence type="ECO:0000256" key="2">
    <source>
        <dbReference type="ARBA" id="ARBA00009765"/>
    </source>
</evidence>
<dbReference type="Proteomes" id="UP000823934">
    <property type="component" value="Unassembled WGS sequence"/>
</dbReference>
<accession>A0A9D1Q422</accession>
<keyword evidence="5 6" id="KW-0472">Membrane</keyword>
<evidence type="ECO:0000256" key="5">
    <source>
        <dbReference type="ARBA" id="ARBA00023136"/>
    </source>
</evidence>
<keyword evidence="3 6" id="KW-0812">Transmembrane</keyword>
<dbReference type="AlphaFoldDB" id="A0A9D1Q422"/>
<dbReference type="CDD" id="cd12827">
    <property type="entry name" value="EcCorA_ZntB-like_u2"/>
    <property type="match status" value="1"/>
</dbReference>
<dbReference type="GO" id="GO:0046873">
    <property type="term" value="F:metal ion transmembrane transporter activity"/>
    <property type="evidence" value="ECO:0007669"/>
    <property type="project" value="InterPro"/>
</dbReference>
<feature type="transmembrane region" description="Helical" evidence="6">
    <location>
        <begin position="284"/>
        <end position="304"/>
    </location>
</feature>
<evidence type="ECO:0000313" key="8">
    <source>
        <dbReference type="Proteomes" id="UP000823934"/>
    </source>
</evidence>
<evidence type="ECO:0000256" key="4">
    <source>
        <dbReference type="ARBA" id="ARBA00022989"/>
    </source>
</evidence>
<dbReference type="GO" id="GO:0016020">
    <property type="term" value="C:membrane"/>
    <property type="evidence" value="ECO:0007669"/>
    <property type="project" value="UniProtKB-SubCell"/>
</dbReference>
<dbReference type="SUPFAM" id="SSF144083">
    <property type="entry name" value="Magnesium transport protein CorA, transmembrane region"/>
    <property type="match status" value="1"/>
</dbReference>
<comment type="caution">
    <text evidence="7">The sequence shown here is derived from an EMBL/GenBank/DDBJ whole genome shotgun (WGS) entry which is preliminary data.</text>
</comment>